<gene>
    <name evidence="1" type="ORF">CALCODRAFT_284106</name>
</gene>
<dbReference type="InParanoid" id="A0A165FYY6"/>
<keyword evidence="2" id="KW-1185">Reference proteome</keyword>
<sequence>MRVDCGMSRAYWVLSEAEQPGGGRPSSVCRLPSAAQPWCPPELRCSAGAGAWAWAGARGLLPGRKGLEGDIRATEVRCARPFLAGLGAGTDYRTPGLGAWASMRDAADGPRWQVASHSSACCLRVVWLEDCWTAAACAGMRSRGDASPLGEGSGDWENAEWMGCKMWMDYSAVQRVRLCSGQCTSSP</sequence>
<protein>
    <submittedName>
        <fullName evidence="1">Uncharacterized protein</fullName>
    </submittedName>
</protein>
<evidence type="ECO:0000313" key="2">
    <source>
        <dbReference type="Proteomes" id="UP000076842"/>
    </source>
</evidence>
<dbReference type="EMBL" id="KV423964">
    <property type="protein sequence ID" value="KZT57387.1"/>
    <property type="molecule type" value="Genomic_DNA"/>
</dbReference>
<accession>A0A165FYY6</accession>
<evidence type="ECO:0000313" key="1">
    <source>
        <dbReference type="EMBL" id="KZT57387.1"/>
    </source>
</evidence>
<reference evidence="1 2" key="1">
    <citation type="journal article" date="2016" name="Mol. Biol. Evol.">
        <title>Comparative Genomics of Early-Diverging Mushroom-Forming Fungi Provides Insights into the Origins of Lignocellulose Decay Capabilities.</title>
        <authorList>
            <person name="Nagy L.G."/>
            <person name="Riley R."/>
            <person name="Tritt A."/>
            <person name="Adam C."/>
            <person name="Daum C."/>
            <person name="Floudas D."/>
            <person name="Sun H."/>
            <person name="Yadav J.S."/>
            <person name="Pangilinan J."/>
            <person name="Larsson K.H."/>
            <person name="Matsuura K."/>
            <person name="Barry K."/>
            <person name="Labutti K."/>
            <person name="Kuo R."/>
            <person name="Ohm R.A."/>
            <person name="Bhattacharya S.S."/>
            <person name="Shirouzu T."/>
            <person name="Yoshinaga Y."/>
            <person name="Martin F.M."/>
            <person name="Grigoriev I.V."/>
            <person name="Hibbett D.S."/>
        </authorList>
    </citation>
    <scope>NUCLEOTIDE SEQUENCE [LARGE SCALE GENOMIC DNA]</scope>
    <source>
        <strain evidence="1 2">HHB12733</strain>
    </source>
</reference>
<name>A0A165FYY6_9BASI</name>
<dbReference type="Proteomes" id="UP000076842">
    <property type="component" value="Unassembled WGS sequence"/>
</dbReference>
<proteinExistence type="predicted"/>
<organism evidence="1 2">
    <name type="scientific">Calocera cornea HHB12733</name>
    <dbReference type="NCBI Taxonomy" id="1353952"/>
    <lineage>
        <taxon>Eukaryota</taxon>
        <taxon>Fungi</taxon>
        <taxon>Dikarya</taxon>
        <taxon>Basidiomycota</taxon>
        <taxon>Agaricomycotina</taxon>
        <taxon>Dacrymycetes</taxon>
        <taxon>Dacrymycetales</taxon>
        <taxon>Dacrymycetaceae</taxon>
        <taxon>Calocera</taxon>
    </lineage>
</organism>
<dbReference type="AlphaFoldDB" id="A0A165FYY6"/>